<keyword evidence="4" id="KW-1185">Reference proteome</keyword>
<feature type="region of interest" description="Disordered" evidence="2">
    <location>
        <begin position="1"/>
        <end position="25"/>
    </location>
</feature>
<protein>
    <submittedName>
        <fullName evidence="3">Uncharacterized protein</fullName>
    </submittedName>
</protein>
<feature type="compositionally biased region" description="Low complexity" evidence="2">
    <location>
        <begin position="421"/>
        <end position="437"/>
    </location>
</feature>
<evidence type="ECO:0000313" key="4">
    <source>
        <dbReference type="Proteomes" id="UP000193648"/>
    </source>
</evidence>
<feature type="compositionally biased region" description="Basic residues" evidence="2">
    <location>
        <begin position="170"/>
        <end position="180"/>
    </location>
</feature>
<dbReference type="Proteomes" id="UP000193648">
    <property type="component" value="Unassembled WGS sequence"/>
</dbReference>
<comment type="caution">
    <text evidence="3">The sequence shown here is derived from an EMBL/GenBank/DDBJ whole genome shotgun (WGS) entry which is preliminary data.</text>
</comment>
<evidence type="ECO:0000313" key="3">
    <source>
        <dbReference type="EMBL" id="ORZ28614.1"/>
    </source>
</evidence>
<dbReference type="OrthoDB" id="5569779at2759"/>
<dbReference type="EMBL" id="MCFF01000001">
    <property type="protein sequence ID" value="ORZ28614.1"/>
    <property type="molecule type" value="Genomic_DNA"/>
</dbReference>
<organism evidence="3 4">
    <name type="scientific">Lobosporangium transversale</name>
    <dbReference type="NCBI Taxonomy" id="64571"/>
    <lineage>
        <taxon>Eukaryota</taxon>
        <taxon>Fungi</taxon>
        <taxon>Fungi incertae sedis</taxon>
        <taxon>Mucoromycota</taxon>
        <taxon>Mortierellomycotina</taxon>
        <taxon>Mortierellomycetes</taxon>
        <taxon>Mortierellales</taxon>
        <taxon>Mortierellaceae</taxon>
        <taxon>Lobosporangium</taxon>
    </lineage>
</organism>
<feature type="compositionally biased region" description="Low complexity" evidence="2">
    <location>
        <begin position="159"/>
        <end position="169"/>
    </location>
</feature>
<dbReference type="InParanoid" id="A0A1Y2H3K7"/>
<feature type="region of interest" description="Disordered" evidence="2">
    <location>
        <begin position="396"/>
        <end position="437"/>
    </location>
</feature>
<gene>
    <name evidence="3" type="ORF">BCR41DRAFT_391059</name>
</gene>
<feature type="coiled-coil region" evidence="1">
    <location>
        <begin position="369"/>
        <end position="396"/>
    </location>
</feature>
<feature type="compositionally biased region" description="Basic residues" evidence="2">
    <location>
        <begin position="399"/>
        <end position="408"/>
    </location>
</feature>
<reference evidence="3 4" key="1">
    <citation type="submission" date="2016-07" db="EMBL/GenBank/DDBJ databases">
        <title>Pervasive Adenine N6-methylation of Active Genes in Fungi.</title>
        <authorList>
            <consortium name="DOE Joint Genome Institute"/>
            <person name="Mondo S.J."/>
            <person name="Dannebaum R.O."/>
            <person name="Kuo R.C."/>
            <person name="Labutti K."/>
            <person name="Haridas S."/>
            <person name="Kuo A."/>
            <person name="Salamov A."/>
            <person name="Ahrendt S.R."/>
            <person name="Lipzen A."/>
            <person name="Sullivan W."/>
            <person name="Andreopoulos W.B."/>
            <person name="Clum A."/>
            <person name="Lindquist E."/>
            <person name="Daum C."/>
            <person name="Ramamoorthy G.K."/>
            <person name="Gryganskyi A."/>
            <person name="Culley D."/>
            <person name="Magnuson J.K."/>
            <person name="James T.Y."/>
            <person name="O'Malley M.A."/>
            <person name="Stajich J.E."/>
            <person name="Spatafora J.W."/>
            <person name="Visel A."/>
            <person name="Grigoriev I.V."/>
        </authorList>
    </citation>
    <scope>NUCLEOTIDE SEQUENCE [LARGE SCALE GENOMIC DNA]</scope>
    <source>
        <strain evidence="3 4">NRRL 3116</strain>
    </source>
</reference>
<feature type="compositionally biased region" description="Low complexity" evidence="2">
    <location>
        <begin position="256"/>
        <end position="282"/>
    </location>
</feature>
<keyword evidence="1" id="KW-0175">Coiled coil</keyword>
<feature type="region of interest" description="Disordered" evidence="2">
    <location>
        <begin position="151"/>
        <end position="288"/>
    </location>
</feature>
<dbReference type="GeneID" id="33570165"/>
<feature type="compositionally biased region" description="Polar residues" evidence="2">
    <location>
        <begin position="409"/>
        <end position="420"/>
    </location>
</feature>
<feature type="compositionally biased region" description="Polar residues" evidence="2">
    <location>
        <begin position="222"/>
        <end position="248"/>
    </location>
</feature>
<dbReference type="AlphaFoldDB" id="A0A1Y2H3K7"/>
<accession>A0A1Y2H3K7</accession>
<name>A0A1Y2H3K7_9FUNG</name>
<evidence type="ECO:0000256" key="2">
    <source>
        <dbReference type="SAM" id="MobiDB-lite"/>
    </source>
</evidence>
<sequence>MGTNRTNSTNASIHSHAQSSQDNSRSFGSNDWINYACQLAISTSEPGAKTKLNSLMSEANQRYLHHFNDRYQSTLIATRNHTFDRLHRLLQTAAIAPSSCISTRLGMSSRFVQEPMLLSLSLDSSDPITYRQAGAQCPSVPIIRCFKQGIEETSQPPQSANSDSSSSHASAHRYHSRNHSAHRDSSNLGNETSTNMDTHNNSNSISRENLCSSIPSHLRAPTSKSKPTMPTSFMRSNISLSSITVSTRTKGESEESSSSASSSSSSNSSSSSTSSSSGGSDSKNNLKPQNTAYVGAGISTSALLFSTSQEFSQIWSQTTAFLHRTFSPTYRVGNLYLESWTNGTQKRGLERFKTSLLRGDAFLLVRNVTIQLKDLLKRTIAEAAELERRQAQVLEDKKRRAVLTHTKKPNASSKDNSDGANNQSDSNNVNNGNSRTQ</sequence>
<proteinExistence type="predicted"/>
<evidence type="ECO:0000256" key="1">
    <source>
        <dbReference type="SAM" id="Coils"/>
    </source>
</evidence>
<feature type="compositionally biased region" description="Polar residues" evidence="2">
    <location>
        <begin position="186"/>
        <end position="215"/>
    </location>
</feature>
<dbReference type="RefSeq" id="XP_021886287.1">
    <property type="nucleotide sequence ID" value="XM_022028322.1"/>
</dbReference>